<dbReference type="EMBL" id="KN838762">
    <property type="protein sequence ID" value="KIJ95261.1"/>
    <property type="molecule type" value="Genomic_DNA"/>
</dbReference>
<dbReference type="AlphaFoldDB" id="A0A0C9XBW1"/>
<keyword evidence="2" id="KW-1185">Reference proteome</keyword>
<reference evidence="2" key="2">
    <citation type="submission" date="2015-01" db="EMBL/GenBank/DDBJ databases">
        <title>Evolutionary Origins and Diversification of the Mycorrhizal Mutualists.</title>
        <authorList>
            <consortium name="DOE Joint Genome Institute"/>
            <consortium name="Mycorrhizal Genomics Consortium"/>
            <person name="Kohler A."/>
            <person name="Kuo A."/>
            <person name="Nagy L.G."/>
            <person name="Floudas D."/>
            <person name="Copeland A."/>
            <person name="Barry K.W."/>
            <person name="Cichocki N."/>
            <person name="Veneault-Fourrey C."/>
            <person name="LaButti K."/>
            <person name="Lindquist E.A."/>
            <person name="Lipzen A."/>
            <person name="Lundell T."/>
            <person name="Morin E."/>
            <person name="Murat C."/>
            <person name="Riley R."/>
            <person name="Ohm R."/>
            <person name="Sun H."/>
            <person name="Tunlid A."/>
            <person name="Henrissat B."/>
            <person name="Grigoriev I.V."/>
            <person name="Hibbett D.S."/>
            <person name="Martin F."/>
        </authorList>
    </citation>
    <scope>NUCLEOTIDE SEQUENCE [LARGE SCALE GENOMIC DNA]</scope>
    <source>
        <strain evidence="2">LaAM-08-1</strain>
    </source>
</reference>
<accession>A0A0C9XBW1</accession>
<reference evidence="1 2" key="1">
    <citation type="submission" date="2014-04" db="EMBL/GenBank/DDBJ databases">
        <authorList>
            <consortium name="DOE Joint Genome Institute"/>
            <person name="Kuo A."/>
            <person name="Kohler A."/>
            <person name="Nagy L.G."/>
            <person name="Floudas D."/>
            <person name="Copeland A."/>
            <person name="Barry K.W."/>
            <person name="Cichocki N."/>
            <person name="Veneault-Fourrey C."/>
            <person name="LaButti K."/>
            <person name="Lindquist E.A."/>
            <person name="Lipzen A."/>
            <person name="Lundell T."/>
            <person name="Morin E."/>
            <person name="Murat C."/>
            <person name="Sun H."/>
            <person name="Tunlid A."/>
            <person name="Henrissat B."/>
            <person name="Grigoriev I.V."/>
            <person name="Hibbett D.S."/>
            <person name="Martin F."/>
            <person name="Nordberg H.P."/>
            <person name="Cantor M.N."/>
            <person name="Hua S.X."/>
        </authorList>
    </citation>
    <scope>NUCLEOTIDE SEQUENCE [LARGE SCALE GENOMIC DNA]</scope>
    <source>
        <strain evidence="1 2">LaAM-08-1</strain>
    </source>
</reference>
<evidence type="ECO:0000313" key="1">
    <source>
        <dbReference type="EMBL" id="KIJ95261.1"/>
    </source>
</evidence>
<proteinExistence type="predicted"/>
<sequence>MLYRTSSAFSIGPISSEKRYGLCQVDPLYTQSINPALPVSSTHPIVILLLFTGTGIGERFLTMSNFFISEVFVWS</sequence>
<dbReference type="Proteomes" id="UP000054477">
    <property type="component" value="Unassembled WGS sequence"/>
</dbReference>
<dbReference type="HOGENOM" id="CLU_2671439_0_0_1"/>
<gene>
    <name evidence="1" type="ORF">K443DRAFT_639095</name>
</gene>
<protein>
    <submittedName>
        <fullName evidence="1">Uncharacterized protein</fullName>
    </submittedName>
</protein>
<evidence type="ECO:0000313" key="2">
    <source>
        <dbReference type="Proteomes" id="UP000054477"/>
    </source>
</evidence>
<name>A0A0C9XBW1_9AGAR</name>
<organism evidence="1 2">
    <name type="scientific">Laccaria amethystina LaAM-08-1</name>
    <dbReference type="NCBI Taxonomy" id="1095629"/>
    <lineage>
        <taxon>Eukaryota</taxon>
        <taxon>Fungi</taxon>
        <taxon>Dikarya</taxon>
        <taxon>Basidiomycota</taxon>
        <taxon>Agaricomycotina</taxon>
        <taxon>Agaricomycetes</taxon>
        <taxon>Agaricomycetidae</taxon>
        <taxon>Agaricales</taxon>
        <taxon>Agaricineae</taxon>
        <taxon>Hydnangiaceae</taxon>
        <taxon>Laccaria</taxon>
    </lineage>
</organism>